<reference evidence="14 15" key="1">
    <citation type="submission" date="2018-08" db="EMBL/GenBank/DDBJ databases">
        <title>A genome reference for cultivated species of the human gut microbiota.</title>
        <authorList>
            <person name="Zou Y."/>
            <person name="Xue W."/>
            <person name="Luo G."/>
        </authorList>
    </citation>
    <scope>NUCLEOTIDE SEQUENCE [LARGE SCALE GENOMIC DNA]</scope>
    <source>
        <strain evidence="14 15">AF24-29</strain>
    </source>
</reference>
<dbReference type="PROSITE" id="PS51384">
    <property type="entry name" value="FAD_FR"/>
    <property type="match status" value="1"/>
</dbReference>
<feature type="binding site" evidence="11">
    <location>
        <begin position="50"/>
        <end position="53"/>
    </location>
    <ligand>
        <name>FAD</name>
        <dbReference type="ChEBI" id="CHEBI:57692"/>
    </ligand>
</feature>
<protein>
    <submittedName>
        <fullName evidence="14">Dihydroorotate dehydrogenase electron transfer subunit</fullName>
    </submittedName>
</protein>
<evidence type="ECO:0000256" key="1">
    <source>
        <dbReference type="ARBA" id="ARBA00006422"/>
    </source>
</evidence>
<dbReference type="InterPro" id="IPR037117">
    <property type="entry name" value="Dihydroorotate_DH_ele_sf"/>
</dbReference>
<evidence type="ECO:0000256" key="2">
    <source>
        <dbReference type="ARBA" id="ARBA00022448"/>
    </source>
</evidence>
<evidence type="ECO:0000256" key="4">
    <source>
        <dbReference type="ARBA" id="ARBA00022714"/>
    </source>
</evidence>
<dbReference type="SUPFAM" id="SSF52343">
    <property type="entry name" value="Ferredoxin reductase-like, C-terminal NADP-linked domain"/>
    <property type="match status" value="1"/>
</dbReference>
<dbReference type="Gene3D" id="3.40.50.80">
    <property type="entry name" value="Nucleotide-binding domain of ferredoxin-NADP reductase (FNR) module"/>
    <property type="match status" value="1"/>
</dbReference>
<dbReference type="Gene3D" id="2.10.240.10">
    <property type="entry name" value="Dihydroorotate dehydrogenase, electron transfer subunit"/>
    <property type="match status" value="1"/>
</dbReference>
<feature type="binding site" evidence="12">
    <location>
        <position position="235"/>
    </location>
    <ligand>
        <name>[2Fe-2S] cluster</name>
        <dbReference type="ChEBI" id="CHEBI:190135"/>
    </ligand>
</feature>
<feature type="domain" description="FAD-binding FR-type" evidence="13">
    <location>
        <begin position="3"/>
        <end position="98"/>
    </location>
</feature>
<comment type="cofactor">
    <cofactor evidence="11">
        <name>FAD</name>
        <dbReference type="ChEBI" id="CHEBI:57692"/>
    </cofactor>
    <text evidence="11">Binds 1 FAD per subunit.</text>
</comment>
<comment type="cofactor">
    <cofactor evidence="12">
        <name>[2Fe-2S] cluster</name>
        <dbReference type="ChEBI" id="CHEBI:190135"/>
    </cofactor>
    <text evidence="12">Binds 1 [2Fe-2S] cluster per subunit.</text>
</comment>
<dbReference type="PANTHER" id="PTHR43513">
    <property type="entry name" value="DIHYDROOROTATE DEHYDROGENASE B (NAD(+)), ELECTRON TRANSFER SUBUNIT"/>
    <property type="match status" value="1"/>
</dbReference>
<evidence type="ECO:0000256" key="7">
    <source>
        <dbReference type="ARBA" id="ARBA00022982"/>
    </source>
</evidence>
<dbReference type="InterPro" id="IPR017927">
    <property type="entry name" value="FAD-bd_FR_type"/>
</dbReference>
<evidence type="ECO:0000313" key="14">
    <source>
        <dbReference type="EMBL" id="RGR76199.1"/>
    </source>
</evidence>
<dbReference type="GO" id="GO:0046872">
    <property type="term" value="F:metal ion binding"/>
    <property type="evidence" value="ECO:0007669"/>
    <property type="project" value="UniProtKB-KW"/>
</dbReference>
<feature type="binding site" evidence="12">
    <location>
        <position position="220"/>
    </location>
    <ligand>
        <name>[2Fe-2S] cluster</name>
        <dbReference type="ChEBI" id="CHEBI:190135"/>
    </ligand>
</feature>
<keyword evidence="4 12" id="KW-0001">2Fe-2S</keyword>
<dbReference type="PANTHER" id="PTHR43513:SF3">
    <property type="entry name" value="DIHYDROOROTATE DEHYDROGENASE B (NAD(+)), ELECTRON TRANSFER SUBUNIT-RELATED"/>
    <property type="match status" value="1"/>
</dbReference>
<evidence type="ECO:0000259" key="13">
    <source>
        <dbReference type="PROSITE" id="PS51384"/>
    </source>
</evidence>
<evidence type="ECO:0000256" key="5">
    <source>
        <dbReference type="ARBA" id="ARBA00022723"/>
    </source>
</evidence>
<evidence type="ECO:0000256" key="9">
    <source>
        <dbReference type="ARBA" id="ARBA00023014"/>
    </source>
</evidence>
<keyword evidence="5 12" id="KW-0479">Metal-binding</keyword>
<dbReference type="Gene3D" id="2.40.30.10">
    <property type="entry name" value="Translation factors"/>
    <property type="match status" value="1"/>
</dbReference>
<name>A0A412G5F7_9FIRM</name>
<dbReference type="Pfam" id="PF00175">
    <property type="entry name" value="NAD_binding_1"/>
    <property type="match status" value="1"/>
</dbReference>
<organism evidence="14 15">
    <name type="scientific">Holdemania filiformis</name>
    <dbReference type="NCBI Taxonomy" id="61171"/>
    <lineage>
        <taxon>Bacteria</taxon>
        <taxon>Bacillati</taxon>
        <taxon>Bacillota</taxon>
        <taxon>Erysipelotrichia</taxon>
        <taxon>Erysipelotrichales</taxon>
        <taxon>Erysipelotrichaceae</taxon>
        <taxon>Holdemania</taxon>
    </lineage>
</organism>
<dbReference type="PIRSF" id="PIRSF006816">
    <property type="entry name" value="Cyc3_hyd_g"/>
    <property type="match status" value="1"/>
</dbReference>
<comment type="caution">
    <text evidence="14">The sequence shown here is derived from an EMBL/GenBank/DDBJ whole genome shotgun (WGS) entry which is preliminary data.</text>
</comment>
<evidence type="ECO:0000256" key="11">
    <source>
        <dbReference type="PIRSR" id="PIRSR006816-1"/>
    </source>
</evidence>
<keyword evidence="7" id="KW-0249">Electron transport</keyword>
<keyword evidence="6 11" id="KW-0274">FAD</keyword>
<feature type="binding site" evidence="12">
    <location>
        <position position="223"/>
    </location>
    <ligand>
        <name>[2Fe-2S] cluster</name>
        <dbReference type="ChEBI" id="CHEBI:190135"/>
    </ligand>
</feature>
<dbReference type="SUPFAM" id="SSF63380">
    <property type="entry name" value="Riboflavin synthase domain-like"/>
    <property type="match status" value="1"/>
</dbReference>
<dbReference type="GeneID" id="83014233"/>
<evidence type="ECO:0000256" key="10">
    <source>
        <dbReference type="ARBA" id="ARBA00034078"/>
    </source>
</evidence>
<dbReference type="RefSeq" id="WP_117893136.1">
    <property type="nucleotide sequence ID" value="NZ_CABJCV010000002.1"/>
</dbReference>
<sequence>MGERIKQYRIISNWNLADQVYEMELEGDSSWITHPGQFLNVTIDNAYLKRPISICDWNENGLTIIYKVVGFGTKQMSQKQPGERLECLVGLGNGFTPEVFDEKKVLLVGGGVGVPPLYGLAKTCLKQGKQPVVILGFTSEKDIFYIKKFADLGCDVKLSTNDGSQGVKGFVSDVMVQEGLTNLPYFACGPMPMLKAVWRTSNAPGQLSFEERMGCGFGACMGCSCETISGPKRICKEGPVLSSQEVLWTKD</sequence>
<dbReference type="GO" id="GO:0051537">
    <property type="term" value="F:2 iron, 2 sulfur cluster binding"/>
    <property type="evidence" value="ECO:0007669"/>
    <property type="project" value="UniProtKB-KW"/>
</dbReference>
<feature type="binding site" evidence="11">
    <location>
        <begin position="72"/>
        <end position="73"/>
    </location>
    <ligand>
        <name>FAD</name>
        <dbReference type="ChEBI" id="CHEBI:57692"/>
    </ligand>
</feature>
<dbReference type="AlphaFoldDB" id="A0A412G5F7"/>
<evidence type="ECO:0000313" key="15">
    <source>
        <dbReference type="Proteomes" id="UP000284178"/>
    </source>
</evidence>
<evidence type="ECO:0000256" key="12">
    <source>
        <dbReference type="PIRSR" id="PIRSR006816-2"/>
    </source>
</evidence>
<dbReference type="InterPro" id="IPR017938">
    <property type="entry name" value="Riboflavin_synthase-like_b-brl"/>
</dbReference>
<comment type="cofactor">
    <cofactor evidence="10">
        <name>[2Fe-2S] cluster</name>
        <dbReference type="ChEBI" id="CHEBI:190135"/>
    </cofactor>
</comment>
<dbReference type="GO" id="GO:0006221">
    <property type="term" value="P:pyrimidine nucleotide biosynthetic process"/>
    <property type="evidence" value="ECO:0007669"/>
    <property type="project" value="InterPro"/>
</dbReference>
<dbReference type="Pfam" id="PF10418">
    <property type="entry name" value="DHODB_Fe-S_bind"/>
    <property type="match status" value="1"/>
</dbReference>
<dbReference type="GO" id="GO:0050660">
    <property type="term" value="F:flavin adenine dinucleotide binding"/>
    <property type="evidence" value="ECO:0007669"/>
    <property type="project" value="InterPro"/>
</dbReference>
<dbReference type="InterPro" id="IPR012165">
    <property type="entry name" value="Cyt_c3_hydrogenase_gsu"/>
</dbReference>
<keyword evidence="8 12" id="KW-0408">Iron</keyword>
<dbReference type="InterPro" id="IPR019480">
    <property type="entry name" value="Dihydroorotate_DH_Fe-S-bd"/>
</dbReference>
<dbReference type="GO" id="GO:0016491">
    <property type="term" value="F:oxidoreductase activity"/>
    <property type="evidence" value="ECO:0007669"/>
    <property type="project" value="InterPro"/>
</dbReference>
<evidence type="ECO:0000256" key="6">
    <source>
        <dbReference type="ARBA" id="ARBA00022827"/>
    </source>
</evidence>
<accession>A0A412G5F7</accession>
<evidence type="ECO:0000256" key="8">
    <source>
        <dbReference type="ARBA" id="ARBA00023004"/>
    </source>
</evidence>
<keyword evidence="15" id="KW-1185">Reference proteome</keyword>
<dbReference type="CDD" id="cd06218">
    <property type="entry name" value="DHOD_e_trans"/>
    <property type="match status" value="1"/>
</dbReference>
<gene>
    <name evidence="14" type="ORF">DWY25_02265</name>
</gene>
<comment type="similarity">
    <text evidence="1">Belongs to the PyrK family.</text>
</comment>
<keyword evidence="2" id="KW-0813">Transport</keyword>
<evidence type="ECO:0000256" key="3">
    <source>
        <dbReference type="ARBA" id="ARBA00022630"/>
    </source>
</evidence>
<dbReference type="EMBL" id="QRUP01000002">
    <property type="protein sequence ID" value="RGR76199.1"/>
    <property type="molecule type" value="Genomic_DNA"/>
</dbReference>
<feature type="binding site" evidence="12">
    <location>
        <position position="215"/>
    </location>
    <ligand>
        <name>[2Fe-2S] cluster</name>
        <dbReference type="ChEBI" id="CHEBI:190135"/>
    </ligand>
</feature>
<keyword evidence="3 11" id="KW-0285">Flavoprotein</keyword>
<dbReference type="Proteomes" id="UP000284178">
    <property type="component" value="Unassembled WGS sequence"/>
</dbReference>
<proteinExistence type="inferred from homology"/>
<dbReference type="InterPro" id="IPR001433">
    <property type="entry name" value="OxRdtase_FAD/NAD-bd"/>
</dbReference>
<dbReference type="InterPro" id="IPR050353">
    <property type="entry name" value="PyrK_electron_transfer"/>
</dbReference>
<dbReference type="InterPro" id="IPR039261">
    <property type="entry name" value="FNR_nucleotide-bd"/>
</dbReference>
<keyword evidence="9 12" id="KW-0411">Iron-sulfur</keyword>